<gene>
    <name evidence="3" type="ORF">PIB30_012961</name>
</gene>
<name>A0ABU6Z2W9_9FABA</name>
<reference evidence="3 4" key="1">
    <citation type="journal article" date="2023" name="Plants (Basel)">
        <title>Bridging the Gap: Combining Genomics and Transcriptomics Approaches to Understand Stylosanthes scabra, an Orphan Legume from the Brazilian Caatinga.</title>
        <authorList>
            <person name="Ferreira-Neto J.R.C."/>
            <person name="da Silva M.D."/>
            <person name="Binneck E."/>
            <person name="de Melo N.F."/>
            <person name="da Silva R.H."/>
            <person name="de Melo A.L.T.M."/>
            <person name="Pandolfi V."/>
            <person name="Bustamante F.O."/>
            <person name="Brasileiro-Vidal A.C."/>
            <person name="Benko-Iseppon A.M."/>
        </authorList>
    </citation>
    <scope>NUCLEOTIDE SEQUENCE [LARGE SCALE GENOMIC DNA]</scope>
    <source>
        <tissue evidence="3">Leaves</tissue>
    </source>
</reference>
<protein>
    <submittedName>
        <fullName evidence="3">Uncharacterized protein</fullName>
    </submittedName>
</protein>
<evidence type="ECO:0000313" key="4">
    <source>
        <dbReference type="Proteomes" id="UP001341840"/>
    </source>
</evidence>
<evidence type="ECO:0000256" key="1">
    <source>
        <dbReference type="SAM" id="MobiDB-lite"/>
    </source>
</evidence>
<feature type="region of interest" description="Disordered" evidence="1">
    <location>
        <begin position="1"/>
        <end position="53"/>
    </location>
</feature>
<sequence>MDAVVAGTSSPSPVKGRSSSMCALRRERRDGDGRGSRHRCNSDLPPPPSKEAVAGNHHCHKTLVVVHHHCRRVLLLLASVFSWFAASILWVLGG</sequence>
<proteinExistence type="predicted"/>
<comment type="caution">
    <text evidence="3">The sequence shown here is derived from an EMBL/GenBank/DDBJ whole genome shotgun (WGS) entry which is preliminary data.</text>
</comment>
<feature type="transmembrane region" description="Helical" evidence="2">
    <location>
        <begin position="73"/>
        <end position="92"/>
    </location>
</feature>
<keyword evidence="2" id="KW-0472">Membrane</keyword>
<organism evidence="3 4">
    <name type="scientific">Stylosanthes scabra</name>
    <dbReference type="NCBI Taxonomy" id="79078"/>
    <lineage>
        <taxon>Eukaryota</taxon>
        <taxon>Viridiplantae</taxon>
        <taxon>Streptophyta</taxon>
        <taxon>Embryophyta</taxon>
        <taxon>Tracheophyta</taxon>
        <taxon>Spermatophyta</taxon>
        <taxon>Magnoliopsida</taxon>
        <taxon>eudicotyledons</taxon>
        <taxon>Gunneridae</taxon>
        <taxon>Pentapetalae</taxon>
        <taxon>rosids</taxon>
        <taxon>fabids</taxon>
        <taxon>Fabales</taxon>
        <taxon>Fabaceae</taxon>
        <taxon>Papilionoideae</taxon>
        <taxon>50 kb inversion clade</taxon>
        <taxon>dalbergioids sensu lato</taxon>
        <taxon>Dalbergieae</taxon>
        <taxon>Pterocarpus clade</taxon>
        <taxon>Stylosanthes</taxon>
    </lineage>
</organism>
<keyword evidence="2" id="KW-0812">Transmembrane</keyword>
<dbReference type="EMBL" id="JASCZI010271893">
    <property type="protein sequence ID" value="MED6216955.1"/>
    <property type="molecule type" value="Genomic_DNA"/>
</dbReference>
<feature type="compositionally biased region" description="Low complexity" evidence="1">
    <location>
        <begin position="9"/>
        <end position="20"/>
    </location>
</feature>
<accession>A0ABU6Z2W9</accession>
<evidence type="ECO:0000256" key="2">
    <source>
        <dbReference type="SAM" id="Phobius"/>
    </source>
</evidence>
<feature type="compositionally biased region" description="Basic and acidic residues" evidence="1">
    <location>
        <begin position="24"/>
        <end position="35"/>
    </location>
</feature>
<evidence type="ECO:0000313" key="3">
    <source>
        <dbReference type="EMBL" id="MED6216955.1"/>
    </source>
</evidence>
<keyword evidence="2" id="KW-1133">Transmembrane helix</keyword>
<keyword evidence="4" id="KW-1185">Reference proteome</keyword>
<dbReference type="Proteomes" id="UP001341840">
    <property type="component" value="Unassembled WGS sequence"/>
</dbReference>